<keyword evidence="8" id="KW-0131">Cell cycle</keyword>
<comment type="catalytic activity">
    <reaction evidence="5">
        <text>ATP + H2O = ADP + phosphate + H(+)</text>
        <dbReference type="Rhea" id="RHEA:13065"/>
        <dbReference type="ChEBI" id="CHEBI:15377"/>
        <dbReference type="ChEBI" id="CHEBI:15378"/>
        <dbReference type="ChEBI" id="CHEBI:30616"/>
        <dbReference type="ChEBI" id="CHEBI:43474"/>
        <dbReference type="ChEBI" id="CHEBI:456216"/>
    </reaction>
</comment>
<keyword evidence="4 8" id="KW-0067">ATP-binding</keyword>
<dbReference type="AlphaFoldDB" id="A0A917N4Y4"/>
<evidence type="ECO:0000256" key="5">
    <source>
        <dbReference type="ARBA" id="ARBA00049360"/>
    </source>
</evidence>
<evidence type="ECO:0000313" key="8">
    <source>
        <dbReference type="EMBL" id="GGI66168.1"/>
    </source>
</evidence>
<evidence type="ECO:0000256" key="2">
    <source>
        <dbReference type="ARBA" id="ARBA00022448"/>
    </source>
</evidence>
<accession>A0A917N4Y4</accession>
<dbReference type="InterPro" id="IPR027417">
    <property type="entry name" value="P-loop_NTPase"/>
</dbReference>
<organism evidence="8 9">
    <name type="scientific">Enterococcus alcedinis</name>
    <dbReference type="NCBI Taxonomy" id="1274384"/>
    <lineage>
        <taxon>Bacteria</taxon>
        <taxon>Bacillati</taxon>
        <taxon>Bacillota</taxon>
        <taxon>Bacilli</taxon>
        <taxon>Lactobacillales</taxon>
        <taxon>Enterococcaceae</taxon>
        <taxon>Enterococcus</taxon>
    </lineage>
</organism>
<comment type="caution">
    <text evidence="8">The sequence shown here is derived from an EMBL/GenBank/DDBJ whole genome shotgun (WGS) entry which is preliminary data.</text>
</comment>
<dbReference type="Proteomes" id="UP000622610">
    <property type="component" value="Unassembled WGS sequence"/>
</dbReference>
<evidence type="ECO:0000256" key="3">
    <source>
        <dbReference type="ARBA" id="ARBA00022741"/>
    </source>
</evidence>
<dbReference type="RefSeq" id="WP_188368000.1">
    <property type="nucleotide sequence ID" value="NZ_BMDT01000008.1"/>
</dbReference>
<dbReference type="Pfam" id="PF00005">
    <property type="entry name" value="ABC_tran"/>
    <property type="match status" value="1"/>
</dbReference>
<keyword evidence="8" id="KW-0132">Cell division</keyword>
<dbReference type="GO" id="GO:0005524">
    <property type="term" value="F:ATP binding"/>
    <property type="evidence" value="ECO:0007669"/>
    <property type="project" value="UniProtKB-KW"/>
</dbReference>
<dbReference type="Gene3D" id="3.40.50.300">
    <property type="entry name" value="P-loop containing nucleotide triphosphate hydrolases"/>
    <property type="match status" value="1"/>
</dbReference>
<evidence type="ECO:0000313" key="9">
    <source>
        <dbReference type="Proteomes" id="UP000622610"/>
    </source>
</evidence>
<reference evidence="8" key="1">
    <citation type="journal article" date="2014" name="Int. J. Syst. Evol. Microbiol.">
        <title>Complete genome sequence of Corynebacterium casei LMG S-19264T (=DSM 44701T), isolated from a smear-ripened cheese.</title>
        <authorList>
            <consortium name="US DOE Joint Genome Institute (JGI-PGF)"/>
            <person name="Walter F."/>
            <person name="Albersmeier A."/>
            <person name="Kalinowski J."/>
            <person name="Ruckert C."/>
        </authorList>
    </citation>
    <scope>NUCLEOTIDE SEQUENCE</scope>
    <source>
        <strain evidence="8">CCM 8433</strain>
    </source>
</reference>
<dbReference type="GO" id="GO:0022857">
    <property type="term" value="F:transmembrane transporter activity"/>
    <property type="evidence" value="ECO:0007669"/>
    <property type="project" value="TreeGrafter"/>
</dbReference>
<evidence type="ECO:0000256" key="6">
    <source>
        <dbReference type="ARBA" id="ARBA00055994"/>
    </source>
</evidence>
<gene>
    <name evidence="8" type="primary">ftsE</name>
    <name evidence="8" type="ORF">GCM10011482_18220</name>
</gene>
<reference evidence="8" key="2">
    <citation type="submission" date="2020-09" db="EMBL/GenBank/DDBJ databases">
        <authorList>
            <person name="Sun Q."/>
            <person name="Sedlacek I."/>
        </authorList>
    </citation>
    <scope>NUCLEOTIDE SEQUENCE</scope>
    <source>
        <strain evidence="8">CCM 8433</strain>
    </source>
</reference>
<sequence length="236" mass="26500">MIKVEQLNKKYRNGREALRNVSFEIKQGEFVYCVGPSGSGKSTLFKALSKEIQTTSGLIQLNQYRVDLIPSRHLYLLRRELGIVSQDDFLIPQISVYQNIALALKAVETPDKEIRTKIEGVLALVQMSGFEKSLPSELSIGQRKKIAIARSLVNQPSILLADEPTANLDGNASVDMMKLFLRIHQSGTTILLATHDSTMVNSIRYRVLELKDGQLIRDDANGGYSRYADPKDVYVW</sequence>
<evidence type="ECO:0000256" key="4">
    <source>
        <dbReference type="ARBA" id="ARBA00022840"/>
    </source>
</evidence>
<keyword evidence="9" id="KW-1185">Reference proteome</keyword>
<dbReference type="EMBL" id="BMDT01000008">
    <property type="protein sequence ID" value="GGI66168.1"/>
    <property type="molecule type" value="Genomic_DNA"/>
</dbReference>
<name>A0A917N4Y4_9ENTE</name>
<comment type="similarity">
    <text evidence="1">Belongs to the ABC transporter superfamily.</text>
</comment>
<dbReference type="PANTHER" id="PTHR24220:SF470">
    <property type="entry name" value="CELL DIVISION ATP-BINDING PROTEIN FTSE"/>
    <property type="match status" value="1"/>
</dbReference>
<evidence type="ECO:0000256" key="1">
    <source>
        <dbReference type="ARBA" id="ARBA00005417"/>
    </source>
</evidence>
<dbReference type="InterPro" id="IPR015854">
    <property type="entry name" value="ABC_transpr_LolD-like"/>
</dbReference>
<dbReference type="InterPro" id="IPR003439">
    <property type="entry name" value="ABC_transporter-like_ATP-bd"/>
</dbReference>
<keyword evidence="3" id="KW-0547">Nucleotide-binding</keyword>
<dbReference type="SMART" id="SM00382">
    <property type="entry name" value="AAA"/>
    <property type="match status" value="1"/>
</dbReference>
<evidence type="ECO:0000259" key="7">
    <source>
        <dbReference type="PROSITE" id="PS50893"/>
    </source>
</evidence>
<comment type="function">
    <text evidence="6">Part of the ABC transporter FtsEX involved in cellular division. Has ATPase activity. Essential for cell division and viability.</text>
</comment>
<dbReference type="SUPFAM" id="SSF52540">
    <property type="entry name" value="P-loop containing nucleoside triphosphate hydrolases"/>
    <property type="match status" value="1"/>
</dbReference>
<dbReference type="InterPro" id="IPR003593">
    <property type="entry name" value="AAA+_ATPase"/>
</dbReference>
<protein>
    <submittedName>
        <fullName evidence="8">Cell division ABC transporter ATP-binding protein</fullName>
    </submittedName>
</protein>
<proteinExistence type="inferred from homology"/>
<dbReference type="PANTHER" id="PTHR24220">
    <property type="entry name" value="IMPORT ATP-BINDING PROTEIN"/>
    <property type="match status" value="1"/>
</dbReference>
<dbReference type="PROSITE" id="PS50893">
    <property type="entry name" value="ABC_TRANSPORTER_2"/>
    <property type="match status" value="1"/>
</dbReference>
<dbReference type="FunFam" id="3.40.50.300:FF:000056">
    <property type="entry name" value="Cell division ATP-binding protein FtsE"/>
    <property type="match status" value="1"/>
</dbReference>
<keyword evidence="2" id="KW-0813">Transport</keyword>
<dbReference type="GO" id="GO:0005886">
    <property type="term" value="C:plasma membrane"/>
    <property type="evidence" value="ECO:0007669"/>
    <property type="project" value="TreeGrafter"/>
</dbReference>
<feature type="domain" description="ABC transporter" evidence="7">
    <location>
        <begin position="2"/>
        <end position="235"/>
    </location>
</feature>
<dbReference type="GO" id="GO:0051301">
    <property type="term" value="P:cell division"/>
    <property type="evidence" value="ECO:0007669"/>
    <property type="project" value="UniProtKB-KW"/>
</dbReference>
<dbReference type="GO" id="GO:0016887">
    <property type="term" value="F:ATP hydrolysis activity"/>
    <property type="evidence" value="ECO:0007669"/>
    <property type="project" value="InterPro"/>
</dbReference>